<feature type="transmembrane region" description="Helical" evidence="9">
    <location>
        <begin position="533"/>
        <end position="552"/>
    </location>
</feature>
<evidence type="ECO:0000256" key="6">
    <source>
        <dbReference type="ARBA" id="ARBA00022989"/>
    </source>
</evidence>
<feature type="region of interest" description="Disordered" evidence="8">
    <location>
        <begin position="116"/>
        <end position="137"/>
    </location>
</feature>
<sequence>MRIVLDAGYSRCINPSKIQVPRRDKARQGATIMAASRDFAPGSPLGAQGEIPIANDGPDIEAGRKNSLYPPLHSVDTQTSIATEADNHNVAPILRQRKSHIGTYWGTFPAVVDNPRRPLWKPGQEPGLDPARPNGGREQLLPLRAECDITVVDYSEDDMVMRRLTNETLPLWLERTEKMEKEGSEELAWAKCRWINVNGLSWDVIQALGKYKNLHSLAIEDMVNTKNRTKADWYSDHTFLILTLQKLVKLPEDCDSDSDSDEESDLSKSPTGSVKEKRGWLSKLLHRLSRQDPSVARARAAVSSESPEDIMTGHSARYKRAGSQLRTLQRYGGGPNPEFMTFMERNSAMTRNGLAVCAEQVSVFLHGSNTVISFFEQSADDIEAPILRRLATPETILRRSCDASMLVQSILDTIIDHAVPIATAYSEIIQELELDVLTEPDIKHTRELYLLTSETATMRNFISPIATLIRALRDRTVAPNSPAAANNNNTLTRHESGPSVSHTSTVDISPLAHTYLGDVEDHCLSILSELDQIATSASGLISLIFNTISAYQNESMKQLTVVTVILLPLTVITGFYGMNFTDFDALNNNTNYFWSIAAPVAVGMGLLMMREMIVRWFKKVILKWGRRRRRERRERKERERRERELRKRR</sequence>
<gene>
    <name evidence="10" type="ORF">VE01_09754</name>
</gene>
<evidence type="ECO:0000256" key="8">
    <source>
        <dbReference type="SAM" id="MobiDB-lite"/>
    </source>
</evidence>
<dbReference type="Gene3D" id="3.30.460.20">
    <property type="entry name" value="CorA soluble domain-like"/>
    <property type="match status" value="1"/>
</dbReference>
<comment type="subcellular location">
    <subcellularLocation>
        <location evidence="1">Cell membrane</location>
        <topology evidence="1">Multi-pass membrane protein</topology>
    </subcellularLocation>
</comment>
<dbReference type="InterPro" id="IPR002523">
    <property type="entry name" value="MgTranspt_CorA/ZnTranspt_ZntB"/>
</dbReference>
<feature type="transmembrane region" description="Helical" evidence="9">
    <location>
        <begin position="592"/>
        <end position="609"/>
    </location>
</feature>
<evidence type="ECO:0000256" key="1">
    <source>
        <dbReference type="ARBA" id="ARBA00004651"/>
    </source>
</evidence>
<dbReference type="InterPro" id="IPR045863">
    <property type="entry name" value="CorA_TM1_TM2"/>
</dbReference>
<feature type="compositionally biased region" description="Low complexity" evidence="8">
    <location>
        <begin position="480"/>
        <end position="489"/>
    </location>
</feature>
<comment type="similarity">
    <text evidence="2">Belongs to the CorA metal ion transporter (MIT) (TC 1.A.35) family.</text>
</comment>
<dbReference type="PANTHER" id="PTHR46494">
    <property type="entry name" value="CORA FAMILY METAL ION TRANSPORTER (EUROFUNG)"/>
    <property type="match status" value="1"/>
</dbReference>
<dbReference type="GO" id="GO:0015087">
    <property type="term" value="F:cobalt ion transmembrane transporter activity"/>
    <property type="evidence" value="ECO:0007669"/>
    <property type="project" value="TreeGrafter"/>
</dbReference>
<dbReference type="AlphaFoldDB" id="A0A1B8G884"/>
<evidence type="ECO:0000256" key="9">
    <source>
        <dbReference type="SAM" id="Phobius"/>
    </source>
</evidence>
<keyword evidence="6 9" id="KW-1133">Transmembrane helix</keyword>
<accession>A0A1B8G884</accession>
<keyword evidence="4" id="KW-1003">Cell membrane</keyword>
<feature type="transmembrane region" description="Helical" evidence="9">
    <location>
        <begin position="559"/>
        <end position="580"/>
    </location>
</feature>
<evidence type="ECO:0000313" key="11">
    <source>
        <dbReference type="Proteomes" id="UP000091956"/>
    </source>
</evidence>
<dbReference type="Gene3D" id="1.20.58.340">
    <property type="entry name" value="Magnesium transport protein CorA, transmembrane region"/>
    <property type="match status" value="2"/>
</dbReference>
<organism evidence="10 11">
    <name type="scientific">Pseudogymnoascus verrucosus</name>
    <dbReference type="NCBI Taxonomy" id="342668"/>
    <lineage>
        <taxon>Eukaryota</taxon>
        <taxon>Fungi</taxon>
        <taxon>Dikarya</taxon>
        <taxon>Ascomycota</taxon>
        <taxon>Pezizomycotina</taxon>
        <taxon>Leotiomycetes</taxon>
        <taxon>Thelebolales</taxon>
        <taxon>Thelebolaceae</taxon>
        <taxon>Pseudogymnoascus</taxon>
    </lineage>
</organism>
<reference evidence="10 11" key="1">
    <citation type="submission" date="2016-03" db="EMBL/GenBank/DDBJ databases">
        <title>Comparative genomics of Pseudogymnoascus destructans, the fungus causing white-nose syndrome of bats.</title>
        <authorList>
            <person name="Palmer J.M."/>
            <person name="Drees K.P."/>
            <person name="Foster J.T."/>
            <person name="Lindner D.L."/>
        </authorList>
    </citation>
    <scope>NUCLEOTIDE SEQUENCE [LARGE SCALE GENOMIC DNA]</scope>
    <source>
        <strain evidence="10 11">UAMH 10579</strain>
    </source>
</reference>
<dbReference type="GeneID" id="28843140"/>
<evidence type="ECO:0000256" key="2">
    <source>
        <dbReference type="ARBA" id="ARBA00009765"/>
    </source>
</evidence>
<keyword evidence="7 9" id="KW-0472">Membrane</keyword>
<dbReference type="GO" id="GO:0005886">
    <property type="term" value="C:plasma membrane"/>
    <property type="evidence" value="ECO:0007669"/>
    <property type="project" value="UniProtKB-SubCell"/>
</dbReference>
<feature type="region of interest" description="Disordered" evidence="8">
    <location>
        <begin position="480"/>
        <end position="503"/>
    </location>
</feature>
<evidence type="ECO:0000256" key="7">
    <source>
        <dbReference type="ARBA" id="ARBA00023136"/>
    </source>
</evidence>
<keyword evidence="11" id="KW-1185">Reference proteome</keyword>
<proteinExistence type="inferred from homology"/>
<protein>
    <recommendedName>
        <fullName evidence="12">CorA metal ion transporter</fullName>
    </recommendedName>
</protein>
<dbReference type="GO" id="GO:0050897">
    <property type="term" value="F:cobalt ion binding"/>
    <property type="evidence" value="ECO:0007669"/>
    <property type="project" value="TreeGrafter"/>
</dbReference>
<name>A0A1B8G884_9PEZI</name>
<dbReference type="RefSeq" id="XP_018125782.1">
    <property type="nucleotide sequence ID" value="XM_018279163.2"/>
</dbReference>
<dbReference type="Pfam" id="PF01544">
    <property type="entry name" value="CorA"/>
    <property type="match status" value="1"/>
</dbReference>
<dbReference type="GO" id="GO:0000287">
    <property type="term" value="F:magnesium ion binding"/>
    <property type="evidence" value="ECO:0007669"/>
    <property type="project" value="TreeGrafter"/>
</dbReference>
<keyword evidence="5 9" id="KW-0812">Transmembrane</keyword>
<dbReference type="PANTHER" id="PTHR46494:SF1">
    <property type="entry name" value="CORA FAMILY METAL ION TRANSPORTER (EUROFUNG)"/>
    <property type="match status" value="1"/>
</dbReference>
<dbReference type="OrthoDB" id="165352at2759"/>
<dbReference type="SUPFAM" id="SSF143865">
    <property type="entry name" value="CorA soluble domain-like"/>
    <property type="match status" value="1"/>
</dbReference>
<feature type="compositionally biased region" description="Acidic residues" evidence="8">
    <location>
        <begin position="253"/>
        <end position="264"/>
    </location>
</feature>
<feature type="region of interest" description="Disordered" evidence="8">
    <location>
        <begin position="253"/>
        <end position="274"/>
    </location>
</feature>
<dbReference type="GO" id="GO:0015095">
    <property type="term" value="F:magnesium ion transmembrane transporter activity"/>
    <property type="evidence" value="ECO:0007669"/>
    <property type="project" value="TreeGrafter"/>
</dbReference>
<evidence type="ECO:0000256" key="4">
    <source>
        <dbReference type="ARBA" id="ARBA00022475"/>
    </source>
</evidence>
<evidence type="ECO:0008006" key="12">
    <source>
        <dbReference type="Google" id="ProtNLM"/>
    </source>
</evidence>
<dbReference type="SUPFAM" id="SSF144083">
    <property type="entry name" value="Magnesium transport protein CorA, transmembrane region"/>
    <property type="match status" value="1"/>
</dbReference>
<keyword evidence="3" id="KW-0813">Transport</keyword>
<dbReference type="STRING" id="342668.A0A1B8G884"/>
<dbReference type="InterPro" id="IPR045861">
    <property type="entry name" value="CorA_cytoplasmic_dom"/>
</dbReference>
<reference evidence="11" key="2">
    <citation type="journal article" date="2018" name="Nat. Commun.">
        <title>Extreme sensitivity to ultraviolet light in the fungal pathogen causing white-nose syndrome of bats.</title>
        <authorList>
            <person name="Palmer J.M."/>
            <person name="Drees K.P."/>
            <person name="Foster J.T."/>
            <person name="Lindner D.L."/>
        </authorList>
    </citation>
    <scope>NUCLEOTIDE SEQUENCE [LARGE SCALE GENOMIC DNA]</scope>
    <source>
        <strain evidence="11">UAMH 10579</strain>
    </source>
</reference>
<evidence type="ECO:0000256" key="5">
    <source>
        <dbReference type="ARBA" id="ARBA00022692"/>
    </source>
</evidence>
<evidence type="ECO:0000256" key="3">
    <source>
        <dbReference type="ARBA" id="ARBA00022448"/>
    </source>
</evidence>
<dbReference type="EMBL" id="KV460274">
    <property type="protein sequence ID" value="OBT92049.1"/>
    <property type="molecule type" value="Genomic_DNA"/>
</dbReference>
<dbReference type="Proteomes" id="UP000091956">
    <property type="component" value="Unassembled WGS sequence"/>
</dbReference>
<evidence type="ECO:0000313" key="10">
    <source>
        <dbReference type="EMBL" id="OBT92049.1"/>
    </source>
</evidence>